<keyword evidence="1" id="KW-0521">NADP</keyword>
<dbReference type="InterPro" id="IPR002347">
    <property type="entry name" value="SDR_fam"/>
</dbReference>
<dbReference type="PRINTS" id="PR00081">
    <property type="entry name" value="GDHRDH"/>
</dbReference>
<dbReference type="SUPFAM" id="SSF51735">
    <property type="entry name" value="NAD(P)-binding Rossmann-fold domains"/>
    <property type="match status" value="1"/>
</dbReference>
<dbReference type="Gene3D" id="3.40.50.720">
    <property type="entry name" value="NAD(P)-binding Rossmann-like Domain"/>
    <property type="match status" value="1"/>
</dbReference>
<reference evidence="4 5" key="1">
    <citation type="submission" date="2019-04" db="EMBL/GenBank/DDBJ databases">
        <authorList>
            <person name="Van Vliet M D."/>
        </authorList>
    </citation>
    <scope>NUCLEOTIDE SEQUENCE [LARGE SCALE GENOMIC DNA]</scope>
    <source>
        <strain evidence="4 5">F21</strain>
    </source>
</reference>
<dbReference type="InterPro" id="IPR036291">
    <property type="entry name" value="NAD(P)-bd_dom_sf"/>
</dbReference>
<evidence type="ECO:0000256" key="1">
    <source>
        <dbReference type="ARBA" id="ARBA00022857"/>
    </source>
</evidence>
<keyword evidence="2" id="KW-0560">Oxidoreductase</keyword>
<organism evidence="4 5">
    <name type="scientific">Pontiella sulfatireligans</name>
    <dbReference type="NCBI Taxonomy" id="2750658"/>
    <lineage>
        <taxon>Bacteria</taxon>
        <taxon>Pseudomonadati</taxon>
        <taxon>Kiritimatiellota</taxon>
        <taxon>Kiritimatiellia</taxon>
        <taxon>Kiritimatiellales</taxon>
        <taxon>Pontiellaceae</taxon>
        <taxon>Pontiella</taxon>
    </lineage>
</organism>
<evidence type="ECO:0000256" key="3">
    <source>
        <dbReference type="RuleBase" id="RU000363"/>
    </source>
</evidence>
<protein>
    <submittedName>
        <fullName evidence="4">C-factor</fullName>
    </submittedName>
</protein>
<evidence type="ECO:0000256" key="2">
    <source>
        <dbReference type="ARBA" id="ARBA00023002"/>
    </source>
</evidence>
<proteinExistence type="inferred from homology"/>
<gene>
    <name evidence="4" type="primary">csgA</name>
    <name evidence="4" type="ORF">SCARR_05605</name>
</gene>
<name>A0A6C2UTA1_9BACT</name>
<evidence type="ECO:0000313" key="4">
    <source>
        <dbReference type="EMBL" id="VGO23498.1"/>
    </source>
</evidence>
<dbReference type="EMBL" id="CAAHFH010000004">
    <property type="protein sequence ID" value="VGO23498.1"/>
    <property type="molecule type" value="Genomic_DNA"/>
</dbReference>
<evidence type="ECO:0000313" key="5">
    <source>
        <dbReference type="Proteomes" id="UP000346198"/>
    </source>
</evidence>
<dbReference type="PRINTS" id="PR00080">
    <property type="entry name" value="SDRFAMILY"/>
</dbReference>
<keyword evidence="5" id="KW-1185">Reference proteome</keyword>
<dbReference type="Pfam" id="PF00106">
    <property type="entry name" value="adh_short"/>
    <property type="match status" value="1"/>
</dbReference>
<dbReference type="PANTHER" id="PTHR43544:SF7">
    <property type="entry name" value="NADB-LER2"/>
    <property type="match status" value="1"/>
</dbReference>
<dbReference type="RefSeq" id="WP_136065922.1">
    <property type="nucleotide sequence ID" value="NZ_CAAHFH010000004.1"/>
</dbReference>
<dbReference type="PANTHER" id="PTHR43544">
    <property type="entry name" value="SHORT-CHAIN DEHYDROGENASE/REDUCTASE"/>
    <property type="match status" value="1"/>
</dbReference>
<dbReference type="Proteomes" id="UP000346198">
    <property type="component" value="Unassembled WGS sequence"/>
</dbReference>
<sequence>MFNENSINYRSQSGHRTWTGSYYLNEGWRVVACSRRNAPPLQELASRHGERCMPVSLDVSDESSIAQLGNLSGKVELDLLINNAGISVEENCGEWTVAGFEQSFRVNAVGPALVAQALAALMRADATIVNVTSGMGSFGLHINPDNGLDAYAMSKAALNMFTLRMAGKPEFHGKIVVCMNPGWIKTDMGGDEAPGTVASVAEEMAGTIARLQPGMSGRFLSASGEVVEW</sequence>
<accession>A0A6C2UTA1</accession>
<dbReference type="InterPro" id="IPR051468">
    <property type="entry name" value="Fungal_SecMetab_SDRs"/>
</dbReference>
<dbReference type="GO" id="GO:0005737">
    <property type="term" value="C:cytoplasm"/>
    <property type="evidence" value="ECO:0007669"/>
    <property type="project" value="TreeGrafter"/>
</dbReference>
<comment type="similarity">
    <text evidence="3">Belongs to the short-chain dehydrogenases/reductases (SDR) family.</text>
</comment>
<dbReference type="GO" id="GO:0016491">
    <property type="term" value="F:oxidoreductase activity"/>
    <property type="evidence" value="ECO:0007669"/>
    <property type="project" value="UniProtKB-KW"/>
</dbReference>
<dbReference type="AlphaFoldDB" id="A0A6C2UTA1"/>